<name>A0A6P2PG16_BURL3</name>
<evidence type="ECO:0000313" key="2">
    <source>
        <dbReference type="Proteomes" id="UP000494170"/>
    </source>
</evidence>
<dbReference type="EMBL" id="CABVPY010000038">
    <property type="protein sequence ID" value="VWC05391.1"/>
    <property type="molecule type" value="Genomic_DNA"/>
</dbReference>
<dbReference type="AlphaFoldDB" id="A0A6P2PG16"/>
<organism evidence="1 2">
    <name type="scientific">Burkholderia lata (strain ATCC 17760 / DSM 23089 / LMG 22485 / NCIMB 9086 / R18194 / 383)</name>
    <dbReference type="NCBI Taxonomy" id="482957"/>
    <lineage>
        <taxon>Bacteria</taxon>
        <taxon>Pseudomonadati</taxon>
        <taxon>Pseudomonadota</taxon>
        <taxon>Betaproteobacteria</taxon>
        <taxon>Burkholderiales</taxon>
        <taxon>Burkholderiaceae</taxon>
        <taxon>Burkholderia</taxon>
        <taxon>Burkholderia cepacia complex</taxon>
    </lineage>
</organism>
<gene>
    <name evidence="1" type="ORF">BLA6863_05076</name>
</gene>
<protein>
    <submittedName>
        <fullName evidence="1">Uncharacterized protein</fullName>
    </submittedName>
</protein>
<dbReference type="Proteomes" id="UP000494170">
    <property type="component" value="Unassembled WGS sequence"/>
</dbReference>
<reference evidence="1 2" key="1">
    <citation type="submission" date="2019-09" db="EMBL/GenBank/DDBJ databases">
        <authorList>
            <person name="Depoorter E."/>
        </authorList>
    </citation>
    <scope>NUCLEOTIDE SEQUENCE [LARGE SCALE GENOMIC DNA]</scope>
    <source>
        <strain evidence="1">LMG 6863</strain>
    </source>
</reference>
<proteinExistence type="predicted"/>
<evidence type="ECO:0000313" key="1">
    <source>
        <dbReference type="EMBL" id="VWC05391.1"/>
    </source>
</evidence>
<sequence>MAYRFVLLAGPVAAALSGVIDTGPQRAAYAPPAHCPPAMLK</sequence>
<accession>A0A6P2PG16</accession>